<evidence type="ECO:0000313" key="10">
    <source>
        <dbReference type="EMBL" id="QCW58811.1"/>
    </source>
</evidence>
<gene>
    <name evidence="6 10" type="primary">matK</name>
</gene>
<name>A0A4Y5P695_9MARC</name>
<evidence type="ECO:0000259" key="9">
    <source>
        <dbReference type="Pfam" id="PF01824"/>
    </source>
</evidence>
<dbReference type="GeneID" id="40873237"/>
<dbReference type="InterPro" id="IPR024942">
    <property type="entry name" value="Maturase_MatK_N"/>
</dbReference>
<evidence type="ECO:0000256" key="1">
    <source>
        <dbReference type="ARBA" id="ARBA00006621"/>
    </source>
</evidence>
<protein>
    <recommendedName>
        <fullName evidence="6">Maturase K</fullName>
    </recommendedName>
    <alternativeName>
        <fullName evidence="6">Intron maturase</fullName>
    </alternativeName>
</protein>
<dbReference type="GO" id="GO:0003723">
    <property type="term" value="F:RNA binding"/>
    <property type="evidence" value="ECO:0007669"/>
    <property type="project" value="UniProtKB-KW"/>
</dbReference>
<keyword evidence="2 7" id="KW-0934">Plastid</keyword>
<evidence type="ECO:0000256" key="6">
    <source>
        <dbReference type="HAMAP-Rule" id="MF_01390"/>
    </source>
</evidence>
<dbReference type="PANTHER" id="PTHR34811">
    <property type="entry name" value="MATURASE K"/>
    <property type="match status" value="1"/>
</dbReference>
<dbReference type="HAMAP" id="MF_01390">
    <property type="entry name" value="MatK"/>
    <property type="match status" value="1"/>
</dbReference>
<feature type="domain" description="Domain X" evidence="8">
    <location>
        <begin position="346"/>
        <end position="445"/>
    </location>
</feature>
<keyword evidence="4 6" id="KW-0819">tRNA processing</keyword>
<geneLocation type="chloroplast" evidence="10"/>
<keyword evidence="3 6" id="KW-0507">mRNA processing</keyword>
<dbReference type="PANTHER" id="PTHR34811:SF1">
    <property type="entry name" value="MATURASE K"/>
    <property type="match status" value="1"/>
</dbReference>
<dbReference type="GO" id="GO:0009507">
    <property type="term" value="C:chloroplast"/>
    <property type="evidence" value="ECO:0007669"/>
    <property type="project" value="UniProtKB-SubCell"/>
</dbReference>
<dbReference type="EMBL" id="MH064509">
    <property type="protein sequence ID" value="QCW58811.1"/>
    <property type="molecule type" value="Genomic_DNA"/>
</dbReference>
<organism evidence="10">
    <name type="scientific">Jubula hutchinsiae</name>
    <dbReference type="NCBI Taxonomy" id="203687"/>
    <lineage>
        <taxon>Eukaryota</taxon>
        <taxon>Viridiplantae</taxon>
        <taxon>Streptophyta</taxon>
        <taxon>Embryophyta</taxon>
        <taxon>Marchantiophyta</taxon>
        <taxon>Jungermanniopsida</taxon>
        <taxon>Jungermanniidae</taxon>
        <taxon>Porellales</taxon>
        <taxon>Jubulineae</taxon>
        <taxon>Jubulaceae</taxon>
        <taxon>Jubula</taxon>
    </lineage>
</organism>
<accession>A0A4Y5P695</accession>
<dbReference type="AlphaFoldDB" id="A0A4Y5P695"/>
<evidence type="ECO:0000259" key="8">
    <source>
        <dbReference type="Pfam" id="PF01348"/>
    </source>
</evidence>
<dbReference type="RefSeq" id="YP_009667971.1">
    <property type="nucleotide sequence ID" value="NC_043782.1"/>
</dbReference>
<sequence>MKKLKKFQGKDFWQKRFLYPLLFQDYFYGIAYNRFMNESRHRQKKEYGMENDFNFIKLKRLIKKSRESNFSWISSDQFIDKFQLFQEIIIIIFNLIFPHQLESFIKKTNDWKSYQSIHSIFPFMEDNIYNSNICLDITIPYSFHPEVFIRIFRQYTQDISFIHFLRLFLHQNQILSFSNPHFYLRKNQFHNLLWNLYTHKFECSLIYIWKQFHKFQSTHFWFFIDQMNFFQKIQNISEQSKFLMVKKIIEKNYSIHYIRYRNNSFLITNENIILFVKNWNIFLIIFWEKYFHVWFEPYRVFFKDLSKNSIYFLGYIFRNKSKLTLIQIQLVDKFINTNLISKEFCGITPIIPLIKLFSKEQFCDNMGRPICKLSWTTLADFEIFKRFDQIIKNIFYYYSGCLKKKGLYQLQYILRFSCAKTLACKHKSTIRNVWKRYGSNFITHSVFLKKIDSNFPNSWQINSHKYKIWYLSITRINYLTIFFQKLRNVQNS</sequence>
<comment type="function">
    <text evidence="6 7">Usually encoded in the trnK tRNA gene intron. Probably assists in splicing its own and other chloroplast group II introns.</text>
</comment>
<keyword evidence="7 10" id="KW-0150">Chloroplast</keyword>
<evidence type="ECO:0000256" key="2">
    <source>
        <dbReference type="ARBA" id="ARBA00022640"/>
    </source>
</evidence>
<evidence type="ECO:0000256" key="5">
    <source>
        <dbReference type="ARBA" id="ARBA00022884"/>
    </source>
</evidence>
<dbReference type="InterPro" id="IPR024937">
    <property type="entry name" value="Domain_X"/>
</dbReference>
<dbReference type="InterPro" id="IPR002866">
    <property type="entry name" value="Maturase_MatK"/>
</dbReference>
<dbReference type="Pfam" id="PF01824">
    <property type="entry name" value="MatK_N"/>
    <property type="match status" value="1"/>
</dbReference>
<comment type="subcellular location">
    <subcellularLocation>
        <location evidence="6">Plastid</location>
        <location evidence="6">Chloroplast</location>
    </subcellularLocation>
</comment>
<feature type="domain" description="Maturase MatK N-terminal" evidence="9">
    <location>
        <begin position="12"/>
        <end position="314"/>
    </location>
</feature>
<evidence type="ECO:0000256" key="3">
    <source>
        <dbReference type="ARBA" id="ARBA00022664"/>
    </source>
</evidence>
<comment type="similarity">
    <text evidence="1 6">Belongs to the intron maturase 2 family. MatK subfamily.</text>
</comment>
<proteinExistence type="inferred from homology"/>
<dbReference type="GO" id="GO:0008033">
    <property type="term" value="P:tRNA processing"/>
    <property type="evidence" value="ECO:0007669"/>
    <property type="project" value="UniProtKB-KW"/>
</dbReference>
<keyword evidence="5 6" id="KW-0694">RNA-binding</keyword>
<dbReference type="GO" id="GO:0008380">
    <property type="term" value="P:RNA splicing"/>
    <property type="evidence" value="ECO:0007669"/>
    <property type="project" value="UniProtKB-UniRule"/>
</dbReference>
<reference evidence="10" key="1">
    <citation type="submission" date="2018-03" db="EMBL/GenBank/DDBJ databases">
        <title>Exploring the plastid DNA sequence disparity of liverworts.</title>
        <authorList>
            <person name="Yu Y."/>
            <person name="Liu H."/>
            <person name="Yang J."/>
            <person name="Ma W."/>
            <person name="Pressel S."/>
            <person name="Wu Y."/>
            <person name="Schneider H."/>
        </authorList>
    </citation>
    <scope>NUCLEOTIDE SEQUENCE</scope>
</reference>
<dbReference type="Pfam" id="PF01348">
    <property type="entry name" value="Intron_maturas2"/>
    <property type="match status" value="1"/>
</dbReference>
<evidence type="ECO:0000256" key="7">
    <source>
        <dbReference type="RuleBase" id="RU004226"/>
    </source>
</evidence>
<dbReference type="GO" id="GO:0006397">
    <property type="term" value="P:mRNA processing"/>
    <property type="evidence" value="ECO:0007669"/>
    <property type="project" value="UniProtKB-KW"/>
</dbReference>
<evidence type="ECO:0000256" key="4">
    <source>
        <dbReference type="ARBA" id="ARBA00022694"/>
    </source>
</evidence>